<dbReference type="EMBL" id="JAUONL010000006">
    <property type="protein sequence ID" value="MDO6357899.1"/>
    <property type="molecule type" value="Genomic_DNA"/>
</dbReference>
<sequence>MKTKKLILVIFLTFIGAIGAYAQKTNVRMQETQARLLDVTSNAYVKPLTVELQIDKSKGRIKDEWTLTREQAEQEMNGDLVNIRSYAIYMSSQKHNADVIVAATFNVKTNDDGNGYKVTVIGYPATFINWKTAEASDYEWIRMEKTLTTADKDKIAAVIK</sequence>
<evidence type="ECO:0000313" key="17">
    <source>
        <dbReference type="Proteomes" id="UP000368418"/>
    </source>
</evidence>
<evidence type="ECO:0000313" key="14">
    <source>
        <dbReference type="Proteomes" id="UP000283512"/>
    </source>
</evidence>
<dbReference type="Proteomes" id="UP000427825">
    <property type="component" value="Unassembled WGS sequence"/>
</dbReference>
<reference evidence="14 15" key="2">
    <citation type="submission" date="2018-08" db="EMBL/GenBank/DDBJ databases">
        <title>A genome reference for cultivated species of the human gut microbiota.</title>
        <authorList>
            <person name="Zou Y."/>
            <person name="Xue W."/>
            <person name="Luo G."/>
        </authorList>
    </citation>
    <scope>NUCLEOTIDE SEQUENCE [LARGE SCALE GENOMIC DNA]</scope>
    <source>
        <strain evidence="10 14">AM16-49B</strain>
        <strain evidence="9 16">AM31-16AC</strain>
        <strain evidence="8 15">OF02-6LB</strain>
    </source>
</reference>
<evidence type="ECO:0000313" key="11">
    <source>
        <dbReference type="EMBL" id="UVQ97551.1"/>
    </source>
</evidence>
<evidence type="ECO:0000313" key="15">
    <source>
        <dbReference type="Proteomes" id="UP000284431"/>
    </source>
</evidence>
<name>A0A174MMD2_9BACE</name>
<evidence type="ECO:0000313" key="12">
    <source>
        <dbReference type="Proteomes" id="UP000095657"/>
    </source>
</evidence>
<protein>
    <submittedName>
        <fullName evidence="2">Uncharacterized protein</fullName>
    </submittedName>
</protein>
<evidence type="ECO:0000313" key="4">
    <source>
        <dbReference type="EMBL" id="KAA5481247.1"/>
    </source>
</evidence>
<evidence type="ECO:0000313" key="13">
    <source>
        <dbReference type="Proteomes" id="UP000095725"/>
    </source>
</evidence>
<reference evidence="17 18" key="3">
    <citation type="journal article" date="2019" name="Nat. Med.">
        <title>A library of human gut bacterial isolates paired with longitudinal multiomics data enables mechanistic microbiome research.</title>
        <authorList>
            <person name="Poyet M."/>
            <person name="Groussin M."/>
            <person name="Gibbons S.M."/>
            <person name="Avila-Pacheco J."/>
            <person name="Jiang X."/>
            <person name="Kearney S.M."/>
            <person name="Perrotta A.R."/>
            <person name="Berdy B."/>
            <person name="Zhao S."/>
            <person name="Lieberman T.D."/>
            <person name="Swanson P.K."/>
            <person name="Smith M."/>
            <person name="Roesemann S."/>
            <person name="Alexander J.E."/>
            <person name="Rich S.A."/>
            <person name="Livny J."/>
            <person name="Vlamakis H."/>
            <person name="Clish C."/>
            <person name="Bullock K."/>
            <person name="Deik A."/>
            <person name="Scott J."/>
            <person name="Pierce K.A."/>
            <person name="Xavier R.J."/>
            <person name="Alm E.J."/>
        </authorList>
    </citation>
    <scope>NUCLEOTIDE SEQUENCE [LARGE SCALE GENOMIC DNA]</scope>
    <source>
        <strain evidence="6 17">BIOML-A19</strain>
        <strain evidence="5 20">BIOML-A21</strain>
        <strain evidence="4 18">BIOML-A25</strain>
        <strain evidence="3 19">BIOML-A31</strain>
    </source>
</reference>
<dbReference type="Proteomes" id="UP000284431">
    <property type="component" value="Unassembled WGS sequence"/>
</dbReference>
<dbReference type="Proteomes" id="UP000284689">
    <property type="component" value="Unassembled WGS sequence"/>
</dbReference>
<reference evidence="7" key="5">
    <citation type="submission" date="2023-07" db="EMBL/GenBank/DDBJ databases">
        <title>Whole Genome Sequencing of Colonoscopy isolates.</title>
        <authorList>
            <person name="Surve S.V."/>
            <person name="Valls R.A."/>
            <person name="Barrak K.E."/>
            <person name="Gardner T.B."/>
            <person name="O'Toole G.A."/>
        </authorList>
    </citation>
    <scope>NUCLEOTIDE SEQUENCE</scope>
    <source>
        <strain evidence="7">GP0119</strain>
    </source>
</reference>
<dbReference type="EMBL" id="CZAI01000001">
    <property type="protein sequence ID" value="CUO59909.1"/>
    <property type="molecule type" value="Genomic_DNA"/>
</dbReference>
<evidence type="ECO:0000313" key="19">
    <source>
        <dbReference type="Proteomes" id="UP000475905"/>
    </source>
</evidence>
<evidence type="ECO:0000313" key="8">
    <source>
        <dbReference type="EMBL" id="RGY23195.1"/>
    </source>
</evidence>
<dbReference type="GeneID" id="75112222"/>
<accession>A0A174MMD2</accession>
<reference evidence="11" key="4">
    <citation type="submission" date="2022-08" db="EMBL/GenBank/DDBJ databases">
        <title>Genome Sequencing of Bacteroides fragilis Group Isolates with Nanopore Technology.</title>
        <authorList>
            <person name="Tisza M.J."/>
            <person name="Smith D."/>
            <person name="Dekker J.P."/>
        </authorList>
    </citation>
    <scope>NUCLEOTIDE SEQUENCE</scope>
    <source>
        <strain evidence="11">BFG-474</strain>
    </source>
</reference>
<dbReference type="AlphaFoldDB" id="A0A174MMD2"/>
<evidence type="ECO:0000313" key="6">
    <source>
        <dbReference type="EMBL" id="KAA5503923.1"/>
    </source>
</evidence>
<evidence type="ECO:0000313" key="7">
    <source>
        <dbReference type="EMBL" id="MDO6357899.1"/>
    </source>
</evidence>
<gene>
    <name evidence="10" type="ORF">DW190_12565</name>
    <name evidence="9" type="ORF">DW794_18980</name>
    <name evidence="8" type="ORF">DXA49_17520</name>
    <name evidence="1" type="ORF">ERS852494_00290</name>
    <name evidence="2" type="ORF">ERS852558_00009</name>
    <name evidence="6" type="ORF">F2Y31_01380</name>
    <name evidence="5" type="ORF">F2Y35_19320</name>
    <name evidence="3" type="ORF">F2Y36_03030</name>
    <name evidence="4" type="ORF">F2Y39_00955</name>
    <name evidence="11" type="ORF">NXW23_04065</name>
    <name evidence="7" type="ORF">Q4469_09395</name>
</gene>
<evidence type="ECO:0000313" key="1">
    <source>
        <dbReference type="EMBL" id="CUO59909.1"/>
    </source>
</evidence>
<dbReference type="EMBL" id="CZBL01000001">
    <property type="protein sequence ID" value="CUP35330.1"/>
    <property type="molecule type" value="Genomic_DNA"/>
</dbReference>
<dbReference type="Proteomes" id="UP001170023">
    <property type="component" value="Unassembled WGS sequence"/>
</dbReference>
<dbReference type="EMBL" id="QSJD01000043">
    <property type="protein sequence ID" value="RHD43391.1"/>
    <property type="molecule type" value="Genomic_DNA"/>
</dbReference>
<dbReference type="EMBL" id="VVYD01000001">
    <property type="protein sequence ID" value="KAA5503923.1"/>
    <property type="molecule type" value="Genomic_DNA"/>
</dbReference>
<evidence type="ECO:0000313" key="20">
    <source>
        <dbReference type="Proteomes" id="UP000491168"/>
    </source>
</evidence>
<dbReference type="EMBL" id="VVYJ01000001">
    <property type="protein sequence ID" value="KAA5481247.1"/>
    <property type="molecule type" value="Genomic_DNA"/>
</dbReference>
<evidence type="ECO:0000313" key="5">
    <source>
        <dbReference type="EMBL" id="KAA5487598.1"/>
    </source>
</evidence>
<dbReference type="Proteomes" id="UP000095657">
    <property type="component" value="Unassembled WGS sequence"/>
</dbReference>
<dbReference type="RefSeq" id="WP_005676855.1">
    <property type="nucleotide sequence ID" value="NZ_CABMOQ010000018.1"/>
</dbReference>
<dbReference type="Proteomes" id="UP000475905">
    <property type="component" value="Unassembled WGS sequence"/>
</dbReference>
<dbReference type="EMBL" id="VVYP01000002">
    <property type="protein sequence ID" value="KAA5465973.1"/>
    <property type="molecule type" value="Genomic_DNA"/>
</dbReference>
<evidence type="ECO:0000313" key="10">
    <source>
        <dbReference type="EMBL" id="RHH89189.1"/>
    </source>
</evidence>
<dbReference type="EMBL" id="CP103166">
    <property type="protein sequence ID" value="UVQ97551.1"/>
    <property type="molecule type" value="Genomic_DNA"/>
</dbReference>
<organism evidence="2 13">
    <name type="scientific">Bacteroides caccae</name>
    <dbReference type="NCBI Taxonomy" id="47678"/>
    <lineage>
        <taxon>Bacteria</taxon>
        <taxon>Pseudomonadati</taxon>
        <taxon>Bacteroidota</taxon>
        <taxon>Bacteroidia</taxon>
        <taxon>Bacteroidales</taxon>
        <taxon>Bacteroidaceae</taxon>
        <taxon>Bacteroides</taxon>
    </lineage>
</organism>
<evidence type="ECO:0000313" key="16">
    <source>
        <dbReference type="Proteomes" id="UP000284689"/>
    </source>
</evidence>
<evidence type="ECO:0000313" key="18">
    <source>
        <dbReference type="Proteomes" id="UP000427825"/>
    </source>
</evidence>
<evidence type="ECO:0000313" key="2">
    <source>
        <dbReference type="EMBL" id="CUP35330.1"/>
    </source>
</evidence>
<dbReference type="KEGG" id="bcac:CGC64_03825"/>
<dbReference type="Proteomes" id="UP000095725">
    <property type="component" value="Unassembled WGS sequence"/>
</dbReference>
<dbReference type="STRING" id="47678.ERS852494_00290"/>
<dbReference type="Proteomes" id="UP001060260">
    <property type="component" value="Chromosome"/>
</dbReference>
<dbReference type="EMBL" id="QSCS01000032">
    <property type="protein sequence ID" value="RGY23195.1"/>
    <property type="molecule type" value="Genomic_DNA"/>
</dbReference>
<dbReference type="Proteomes" id="UP000491168">
    <property type="component" value="Unassembled WGS sequence"/>
</dbReference>
<reference evidence="12 13" key="1">
    <citation type="submission" date="2015-09" db="EMBL/GenBank/DDBJ databases">
        <authorList>
            <consortium name="Pathogen Informatics"/>
        </authorList>
    </citation>
    <scope>NUCLEOTIDE SEQUENCE [LARGE SCALE GENOMIC DNA]</scope>
    <source>
        <strain evidence="1 12">2789STDY5834880</strain>
        <strain evidence="2 13">2789STDY5834946</strain>
    </source>
</reference>
<dbReference type="Proteomes" id="UP000368418">
    <property type="component" value="Unassembled WGS sequence"/>
</dbReference>
<dbReference type="Proteomes" id="UP000283512">
    <property type="component" value="Unassembled WGS sequence"/>
</dbReference>
<evidence type="ECO:0000313" key="3">
    <source>
        <dbReference type="EMBL" id="KAA5465973.1"/>
    </source>
</evidence>
<evidence type="ECO:0000313" key="9">
    <source>
        <dbReference type="EMBL" id="RHD43391.1"/>
    </source>
</evidence>
<proteinExistence type="predicted"/>
<dbReference type="EMBL" id="VVYF01000022">
    <property type="protein sequence ID" value="KAA5487598.1"/>
    <property type="molecule type" value="Genomic_DNA"/>
</dbReference>
<dbReference type="EMBL" id="QRKD01000011">
    <property type="protein sequence ID" value="RHH89189.1"/>
    <property type="molecule type" value="Genomic_DNA"/>
</dbReference>